<proteinExistence type="predicted"/>
<feature type="compositionally biased region" description="Basic and acidic residues" evidence="1">
    <location>
        <begin position="1"/>
        <end position="15"/>
    </location>
</feature>
<reference evidence="2" key="1">
    <citation type="submission" date="2021-12" db="EMBL/GenBank/DDBJ databases">
        <authorList>
            <person name="Martin H S."/>
        </authorList>
    </citation>
    <scope>NUCLEOTIDE SEQUENCE</scope>
</reference>
<sequence>MRPEEIESILKRLENGEISEDDSTDNENDIDYYSSQRDRLMELEDEEDVGNFPTDPNLDADPPAANVDTDMQHNLETVERSPTPTTSSQNNLQTAPFNSRNLVWRTKNMDIVQKAFQFAGNTEYSQEIMNLDTPFQFFSYFFGEEILRFLVNESNKYAFQKNPNFTEPVLSWNSTEKQAWKVVQVAGETGNYEVYRTQRNISRKCGLSRRLRIFGHMLERQQTSTITFHVCWR</sequence>
<gene>
    <name evidence="2" type="ORF">BINO364_LOCUS3749</name>
</gene>
<keyword evidence="3" id="KW-1185">Reference proteome</keyword>
<evidence type="ECO:0008006" key="4">
    <source>
        <dbReference type="Google" id="ProtNLM"/>
    </source>
</evidence>
<dbReference type="EMBL" id="OV170231">
    <property type="protein sequence ID" value="CAH0717108.1"/>
    <property type="molecule type" value="Genomic_DNA"/>
</dbReference>
<protein>
    <recommendedName>
        <fullName evidence="4">PiggyBac transposable element-derived protein domain-containing protein</fullName>
    </recommendedName>
</protein>
<feature type="non-terminal residue" evidence="2">
    <location>
        <position position="233"/>
    </location>
</feature>
<evidence type="ECO:0000313" key="3">
    <source>
        <dbReference type="Proteomes" id="UP000838878"/>
    </source>
</evidence>
<evidence type="ECO:0000256" key="1">
    <source>
        <dbReference type="SAM" id="MobiDB-lite"/>
    </source>
</evidence>
<dbReference type="AlphaFoldDB" id="A0A8J9UB55"/>
<dbReference type="OrthoDB" id="6923856at2759"/>
<name>A0A8J9UB55_9NEOP</name>
<feature type="compositionally biased region" description="Acidic residues" evidence="1">
    <location>
        <begin position="17"/>
        <end position="30"/>
    </location>
</feature>
<accession>A0A8J9UB55</accession>
<evidence type="ECO:0000313" key="2">
    <source>
        <dbReference type="EMBL" id="CAH0717108.1"/>
    </source>
</evidence>
<organism evidence="2 3">
    <name type="scientific">Brenthis ino</name>
    <name type="common">lesser marbled fritillary</name>
    <dbReference type="NCBI Taxonomy" id="405034"/>
    <lineage>
        <taxon>Eukaryota</taxon>
        <taxon>Metazoa</taxon>
        <taxon>Ecdysozoa</taxon>
        <taxon>Arthropoda</taxon>
        <taxon>Hexapoda</taxon>
        <taxon>Insecta</taxon>
        <taxon>Pterygota</taxon>
        <taxon>Neoptera</taxon>
        <taxon>Endopterygota</taxon>
        <taxon>Lepidoptera</taxon>
        <taxon>Glossata</taxon>
        <taxon>Ditrysia</taxon>
        <taxon>Papilionoidea</taxon>
        <taxon>Nymphalidae</taxon>
        <taxon>Heliconiinae</taxon>
        <taxon>Argynnini</taxon>
        <taxon>Brenthis</taxon>
    </lineage>
</organism>
<feature type="region of interest" description="Disordered" evidence="1">
    <location>
        <begin position="1"/>
        <end position="68"/>
    </location>
</feature>
<dbReference type="Proteomes" id="UP000838878">
    <property type="component" value="Chromosome 11"/>
</dbReference>